<evidence type="ECO:0000313" key="4">
    <source>
        <dbReference type="Proteomes" id="UP000660262"/>
    </source>
</evidence>
<dbReference type="AlphaFoldDB" id="A0A830HS83"/>
<keyword evidence="4" id="KW-1185">Reference proteome</keyword>
<feature type="region of interest" description="Disordered" evidence="2">
    <location>
        <begin position="48"/>
        <end position="97"/>
    </location>
</feature>
<feature type="region of interest" description="Disordered" evidence="2">
    <location>
        <begin position="110"/>
        <end position="133"/>
    </location>
</feature>
<feature type="compositionally biased region" description="Low complexity" evidence="2">
    <location>
        <begin position="25"/>
        <end position="34"/>
    </location>
</feature>
<sequence length="598" mass="66403">MSATTPPPPGASGGGDSSGGGNGGNIQSTSSSLTSMMALSAANAIHLSPSRGMSQGGGGGLGGGHVGSGERSSLEPLTEEDVSSLEQQQGLGLGQSDVDFVEGDDVEVIMAGPRGPLWPPTPPEGHDTKRPGKWRARAEVQTDEEELLPLGQYQSALEDAHVALKVVKSEIKELKTRDKFALERAQREFEEKLVDEERQRVQALRDELDARAKQLAAANRSELRNMEAVVERRLRDASAEERQRLLSEARESRRSLEKALVQTRTQLRSAEEEKEQFEEEVDRLKATNAALIELADGEEWRAKALELQAQLDERNDELAEARAQCDALKATLERERVNAEKAQTMTDAMRVELDGVQSQTDAAADLFATQLRAEQDKVAELREKMRENARDADDRLRVARGDLARESELSERRRDKHLRVIDMLTKRVQNLTGERERLRTQVQRYQNIVMTEHANASSSTVEERDMDAMAAQARSLPDDEVVPTQVAFGVPSPIHVRNCVEGMETARRKMDAVQRRATLAAYRAASGSSEQRSRKVETLPFLTRVRMHQKQQAKSGFYTERGTSSTSAARRHASSMGEMHVEWRMTSSEEDHEHTAIL</sequence>
<feature type="coiled-coil region" evidence="1">
    <location>
        <begin position="157"/>
        <end position="448"/>
    </location>
</feature>
<evidence type="ECO:0000256" key="1">
    <source>
        <dbReference type="SAM" id="Coils"/>
    </source>
</evidence>
<keyword evidence="1" id="KW-0175">Coiled coil</keyword>
<feature type="region of interest" description="Disordered" evidence="2">
    <location>
        <begin position="1"/>
        <end position="34"/>
    </location>
</feature>
<evidence type="ECO:0000313" key="3">
    <source>
        <dbReference type="EMBL" id="GHP10004.1"/>
    </source>
</evidence>
<proteinExistence type="predicted"/>
<protein>
    <submittedName>
        <fullName evidence="3">Uncharacterized protein</fullName>
    </submittedName>
</protein>
<feature type="compositionally biased region" description="Gly residues" evidence="2">
    <location>
        <begin position="11"/>
        <end position="24"/>
    </location>
</feature>
<feature type="compositionally biased region" description="Low complexity" evidence="2">
    <location>
        <begin position="84"/>
        <end position="97"/>
    </location>
</feature>
<feature type="compositionally biased region" description="Gly residues" evidence="2">
    <location>
        <begin position="54"/>
        <end position="67"/>
    </location>
</feature>
<comment type="caution">
    <text evidence="3">The sequence shown here is derived from an EMBL/GenBank/DDBJ whole genome shotgun (WGS) entry which is preliminary data.</text>
</comment>
<evidence type="ECO:0000256" key="2">
    <source>
        <dbReference type="SAM" id="MobiDB-lite"/>
    </source>
</evidence>
<dbReference type="Proteomes" id="UP000660262">
    <property type="component" value="Unassembled WGS sequence"/>
</dbReference>
<gene>
    <name evidence="3" type="ORF">PPROV_000873700</name>
</gene>
<organism evidence="3 4">
    <name type="scientific">Pycnococcus provasolii</name>
    <dbReference type="NCBI Taxonomy" id="41880"/>
    <lineage>
        <taxon>Eukaryota</taxon>
        <taxon>Viridiplantae</taxon>
        <taxon>Chlorophyta</taxon>
        <taxon>Pseudoscourfieldiophyceae</taxon>
        <taxon>Pseudoscourfieldiales</taxon>
        <taxon>Pycnococcaceae</taxon>
        <taxon>Pycnococcus</taxon>
    </lineage>
</organism>
<feature type="compositionally biased region" description="Pro residues" evidence="2">
    <location>
        <begin position="1"/>
        <end position="10"/>
    </location>
</feature>
<feature type="region of interest" description="Disordered" evidence="2">
    <location>
        <begin position="550"/>
        <end position="577"/>
    </location>
</feature>
<reference evidence="3" key="1">
    <citation type="submission" date="2020-10" db="EMBL/GenBank/DDBJ databases">
        <title>Unveiling of a novel bifunctional photoreceptor, Dualchrome1, isolated from a cosmopolitan green alga.</title>
        <authorList>
            <person name="Suzuki S."/>
            <person name="Kawachi M."/>
        </authorList>
    </citation>
    <scope>NUCLEOTIDE SEQUENCE</scope>
    <source>
        <strain evidence="3">NIES 2893</strain>
    </source>
</reference>
<feature type="compositionally biased region" description="Basic and acidic residues" evidence="2">
    <location>
        <begin position="124"/>
        <end position="133"/>
    </location>
</feature>
<accession>A0A830HS83</accession>
<feature type="compositionally biased region" description="Low complexity" evidence="2">
    <location>
        <begin position="559"/>
        <end position="568"/>
    </location>
</feature>
<dbReference type="EMBL" id="BNJQ01000027">
    <property type="protein sequence ID" value="GHP10004.1"/>
    <property type="molecule type" value="Genomic_DNA"/>
</dbReference>
<name>A0A830HS83_9CHLO</name>